<keyword evidence="1" id="KW-0472">Membrane</keyword>
<name>A0A2G9ZE70_9BACT</name>
<dbReference type="AlphaFoldDB" id="A0A2G9ZE70"/>
<protein>
    <submittedName>
        <fullName evidence="2">Glycosyl transferase</fullName>
    </submittedName>
</protein>
<comment type="caution">
    <text evidence="2">The sequence shown here is derived from an EMBL/GenBank/DDBJ whole genome shotgun (WGS) entry which is preliminary data.</text>
</comment>
<sequence>DPDIKKQFSFSYRYFNVFLENKKWKKFFLHPISVFGVFFLRFLVGVSYLVSLF</sequence>
<organism evidence="2 3">
    <name type="scientific">bacterium (Candidatus Gribaldobacteria) CG23_combo_of_CG06-09_8_20_14_all_37_87_8</name>
    <dbReference type="NCBI Taxonomy" id="2014278"/>
    <lineage>
        <taxon>Bacteria</taxon>
        <taxon>Candidatus Gribaldobacteria</taxon>
    </lineage>
</organism>
<evidence type="ECO:0000256" key="1">
    <source>
        <dbReference type="SAM" id="Phobius"/>
    </source>
</evidence>
<dbReference type="EMBL" id="PCSB01000070">
    <property type="protein sequence ID" value="PIP31472.1"/>
    <property type="molecule type" value="Genomic_DNA"/>
</dbReference>
<reference evidence="2 3" key="1">
    <citation type="submission" date="2017-09" db="EMBL/GenBank/DDBJ databases">
        <title>Depth-based differentiation of microbial function through sediment-hosted aquifers and enrichment of novel symbionts in the deep terrestrial subsurface.</title>
        <authorList>
            <person name="Probst A.J."/>
            <person name="Ladd B."/>
            <person name="Jarett J.K."/>
            <person name="Geller-Mcgrath D.E."/>
            <person name="Sieber C.M."/>
            <person name="Emerson J.B."/>
            <person name="Anantharaman K."/>
            <person name="Thomas B.C."/>
            <person name="Malmstrom R."/>
            <person name="Stieglmeier M."/>
            <person name="Klingl A."/>
            <person name="Woyke T."/>
            <person name="Ryan C.M."/>
            <person name="Banfield J.F."/>
        </authorList>
    </citation>
    <scope>NUCLEOTIDE SEQUENCE [LARGE SCALE GENOMIC DNA]</scope>
    <source>
        <strain evidence="2">CG23_combo_of_CG06-09_8_20_14_all_37_87_8</strain>
    </source>
</reference>
<feature type="transmembrane region" description="Helical" evidence="1">
    <location>
        <begin position="27"/>
        <end position="50"/>
    </location>
</feature>
<evidence type="ECO:0000313" key="3">
    <source>
        <dbReference type="Proteomes" id="UP000230447"/>
    </source>
</evidence>
<dbReference type="Proteomes" id="UP000230447">
    <property type="component" value="Unassembled WGS sequence"/>
</dbReference>
<keyword evidence="1" id="KW-0812">Transmembrane</keyword>
<dbReference type="GO" id="GO:0016740">
    <property type="term" value="F:transferase activity"/>
    <property type="evidence" value="ECO:0007669"/>
    <property type="project" value="UniProtKB-KW"/>
</dbReference>
<keyword evidence="1" id="KW-1133">Transmembrane helix</keyword>
<accession>A0A2G9ZE70</accession>
<evidence type="ECO:0000313" key="2">
    <source>
        <dbReference type="EMBL" id="PIP31472.1"/>
    </source>
</evidence>
<gene>
    <name evidence="2" type="ORF">COX24_03330</name>
</gene>
<proteinExistence type="predicted"/>
<keyword evidence="2" id="KW-0808">Transferase</keyword>
<feature type="non-terminal residue" evidence="2">
    <location>
        <position position="1"/>
    </location>
</feature>